<accession>A0AAV1PFJ2</accession>
<dbReference type="InterPro" id="IPR013098">
    <property type="entry name" value="Ig_I-set"/>
</dbReference>
<dbReference type="PRINTS" id="PR00249">
    <property type="entry name" value="GPCRSECRETIN"/>
</dbReference>
<sequence>MYPCIDQSNLYVKAYVVRRSERCLCCLDKSSFGKTEALRVRMALLKAVGCMIVLLAVYYSLEKQGYTESLNMFFEEWMDAKLSHAREKRAKSGNGYAESLVIMNQTDFVIEVTVSLSDPDQLKTVLDTFTLPIQISGSSEITNIKTTTVCSPDVAGYQCRCEENFAWSYDNCISQQPCDSIIGNTCGCIKSLPDDGQYCQLNTSQPAPTTPSVITTIVTTTPSLPPLEPVEYDLSLELRIPVASVPSNFIDLFRNFLINLDYPQLITKSLSVTKVNFTTGCYPNSTRGLFCQCEEQYGWSCDQCNTYGTCSNTTSATCSCINSIPSNKQFCQPLTSITPCPPPTAMSTPMTTTPMPTTPMTTTQMPTTPMPTTPMTTTPMPTTPMTTTPMTTTPAPVTMTTTPLITTPPIMTTTPMDTTTTTTEEMTFSFTIDMDFQPEFNVSTNQVYINISNTIQKQCAASISGFKAVTRLNLRSGSTIVEYTVTASAFNDAEINALQSGIFGDLKDTYPIIFDSTEPLTFEPTTVFSGENVIVTCGRQVENLNLDSLTAEWTRDGITIIEDSLHTVSINNGEAKLTVSKAFDTDSGVYECKLKQGLATFRQKSNRKFTIQETPLIQVSPITSTIECSVGKVVSVQCSVQSPYTVEIIGTTAAGSNSVNHRFSIQNCPSSEITFTCQEETHDQFKRTITLKFTDTFDCRNDPVFGNGTDGDVAEVPCKPDEAGEQTAVCSGTEGKWVNQQSNCILKAVQDLLDQSQDLTSQSLPGFLERLSGVTLNSTTAVVESANNINAIVQILDNVAAVSSSSQITVSKNSMQDVLFAVGVLTTDEARSSWDNLNNNKTSPVTRSGVESASSTLLRSVETITNSLTNDSFTINTPFILLNKTAITGTFNEDFDSAVVVDIPDGGSNNITVITFASMDNVLPPRVENNSTIKFINGRVVLLQSSNTINNVSFTFDITNDTLGKPQCVFWNFSLFDGLGGWDDEGCELVSNVNETVTCNCNHLTSFSILMSPNSPDDPVLDIISYIGVGISMASLVICLIIEAVIWRKIRRNNTSYLRHVSIVNIAVSLLIANIWFIIGAAISDADTENPPACTAATFFIHLFYLALFFWMLASGLLLLYRTVNVFDHGLTKKSMLAIGFSLGYGAPLIIATITIAVTASKDEYIRGEGVCWLNWDESRALLAFVIPALLIVVINLLILIVVIYKMLRRRAVSTQADDRHVLLVIIRSLAVLTPFFGITWGLGVGILTNPNNRGIHISFAFFNSLQGFFILVFGTLLDKKVRSELAPKSASSSATKTTSAGNSSSSGLGFFRNLRRGGRDGYNLSSNLSDTPNSIST</sequence>
<protein>
    <submittedName>
        <fullName evidence="14">Adhesion G protein-coupled receptor F5-like</fullName>
    </submittedName>
</protein>
<dbReference type="Pfam" id="PF25387">
    <property type="entry name" value="ADGRF3_N"/>
    <property type="match status" value="2"/>
</dbReference>
<feature type="region of interest" description="Disordered" evidence="9">
    <location>
        <begin position="1292"/>
        <end position="1313"/>
    </location>
</feature>
<name>A0AAV1PFJ2_SCOSC</name>
<evidence type="ECO:0000256" key="4">
    <source>
        <dbReference type="ARBA" id="ARBA00022729"/>
    </source>
</evidence>
<dbReference type="PROSITE" id="PS50221">
    <property type="entry name" value="GAIN_B"/>
    <property type="match status" value="1"/>
</dbReference>
<evidence type="ECO:0000259" key="12">
    <source>
        <dbReference type="PROSITE" id="PS50261"/>
    </source>
</evidence>
<keyword evidence="4" id="KW-0732">Signal</keyword>
<feature type="transmembrane region" description="Helical" evidence="10">
    <location>
        <begin position="1057"/>
        <end position="1079"/>
    </location>
</feature>
<feature type="domain" description="GAIN-B" evidence="11">
    <location>
        <begin position="871"/>
        <end position="1017"/>
    </location>
</feature>
<evidence type="ECO:0000313" key="14">
    <source>
        <dbReference type="EMBL" id="CAK6970188.1"/>
    </source>
</evidence>
<evidence type="ECO:0000256" key="7">
    <source>
        <dbReference type="ARBA" id="ARBA00023157"/>
    </source>
</evidence>
<feature type="transmembrane region" description="Helical" evidence="10">
    <location>
        <begin position="1181"/>
        <end position="1205"/>
    </location>
</feature>
<keyword evidence="8" id="KW-0325">Glycoprotein</keyword>
<dbReference type="Gene3D" id="1.20.1070.10">
    <property type="entry name" value="Rhodopsin 7-helix transmembrane proteins"/>
    <property type="match status" value="1"/>
</dbReference>
<comment type="subcellular location">
    <subcellularLocation>
        <location evidence="1">Membrane</location>
        <topology evidence="1">Multi-pass membrane protein</topology>
    </subcellularLocation>
</comment>
<feature type="compositionally biased region" description="Low complexity" evidence="9">
    <location>
        <begin position="373"/>
        <end position="417"/>
    </location>
</feature>
<evidence type="ECO:0000256" key="1">
    <source>
        <dbReference type="ARBA" id="ARBA00004141"/>
    </source>
</evidence>
<dbReference type="SUPFAM" id="SSF48726">
    <property type="entry name" value="Immunoglobulin"/>
    <property type="match status" value="1"/>
</dbReference>
<dbReference type="Pfam" id="PF07679">
    <property type="entry name" value="I-set"/>
    <property type="match status" value="1"/>
</dbReference>
<dbReference type="Pfam" id="PF00002">
    <property type="entry name" value="7tm_2"/>
    <property type="match status" value="1"/>
</dbReference>
<dbReference type="InterPro" id="IPR007110">
    <property type="entry name" value="Ig-like_dom"/>
</dbReference>
<gene>
    <name evidence="14" type="ORF">FSCOSCO3_A029608</name>
</gene>
<dbReference type="PROSITE" id="PS50261">
    <property type="entry name" value="G_PROTEIN_RECEP_F2_4"/>
    <property type="match status" value="1"/>
</dbReference>
<feature type="transmembrane region" description="Helical" evidence="10">
    <location>
        <begin position="1255"/>
        <end position="1278"/>
    </location>
</feature>
<dbReference type="InterPro" id="IPR057244">
    <property type="entry name" value="GAIN_B"/>
</dbReference>
<organism evidence="14 15">
    <name type="scientific">Scomber scombrus</name>
    <name type="common">Atlantic mackerel</name>
    <name type="synonym">Scomber vernalis</name>
    <dbReference type="NCBI Taxonomy" id="13677"/>
    <lineage>
        <taxon>Eukaryota</taxon>
        <taxon>Metazoa</taxon>
        <taxon>Chordata</taxon>
        <taxon>Craniata</taxon>
        <taxon>Vertebrata</taxon>
        <taxon>Euteleostomi</taxon>
        <taxon>Actinopterygii</taxon>
        <taxon>Neopterygii</taxon>
        <taxon>Teleostei</taxon>
        <taxon>Neoteleostei</taxon>
        <taxon>Acanthomorphata</taxon>
        <taxon>Pelagiaria</taxon>
        <taxon>Scombriformes</taxon>
        <taxon>Scombridae</taxon>
        <taxon>Scomber</taxon>
    </lineage>
</organism>
<evidence type="ECO:0000256" key="2">
    <source>
        <dbReference type="ARBA" id="ARBA00007343"/>
    </source>
</evidence>
<dbReference type="PROSITE" id="PS50835">
    <property type="entry name" value="IG_LIKE"/>
    <property type="match status" value="1"/>
</dbReference>
<dbReference type="InterPro" id="IPR057400">
    <property type="entry name" value="ADGRF3/5_N"/>
</dbReference>
<feature type="domain" description="G-protein coupled receptors family 2 profile 2" evidence="12">
    <location>
        <begin position="1021"/>
        <end position="1279"/>
    </location>
</feature>
<evidence type="ECO:0000313" key="15">
    <source>
        <dbReference type="Proteomes" id="UP001314229"/>
    </source>
</evidence>
<comment type="caution">
    <text evidence="14">The sequence shown here is derived from an EMBL/GenBank/DDBJ whole genome shotgun (WGS) entry which is preliminary data.</text>
</comment>
<keyword evidence="15" id="KW-1185">Reference proteome</keyword>
<dbReference type="PRINTS" id="PR01695">
    <property type="entry name" value="IGHEPTARCPTR"/>
</dbReference>
<dbReference type="GO" id="GO:0016020">
    <property type="term" value="C:membrane"/>
    <property type="evidence" value="ECO:0007669"/>
    <property type="project" value="UniProtKB-SubCell"/>
</dbReference>
<evidence type="ECO:0000256" key="5">
    <source>
        <dbReference type="ARBA" id="ARBA00022989"/>
    </source>
</evidence>
<keyword evidence="6 10" id="KW-0472">Membrane</keyword>
<keyword evidence="14" id="KW-0675">Receptor</keyword>
<evidence type="ECO:0000256" key="6">
    <source>
        <dbReference type="ARBA" id="ARBA00023136"/>
    </source>
</evidence>
<dbReference type="InterPro" id="IPR017981">
    <property type="entry name" value="GPCR_2-like_7TM"/>
</dbReference>
<evidence type="ECO:0000256" key="3">
    <source>
        <dbReference type="ARBA" id="ARBA00022692"/>
    </source>
</evidence>
<keyword evidence="7" id="KW-1015">Disulfide bond</keyword>
<reference evidence="14 15" key="1">
    <citation type="submission" date="2024-01" db="EMBL/GenBank/DDBJ databases">
        <authorList>
            <person name="Alioto T."/>
            <person name="Alioto T."/>
            <person name="Gomez Garrido J."/>
        </authorList>
    </citation>
    <scope>NUCLEOTIDE SEQUENCE [LARGE SCALE GENOMIC DNA]</scope>
</reference>
<comment type="similarity">
    <text evidence="2">Belongs to the G-protein coupled receptor 2 family. Adhesion G-protein coupled receptor (ADGR) subfamily.</text>
</comment>
<dbReference type="Gene3D" id="2.60.40.10">
    <property type="entry name" value="Immunoglobulins"/>
    <property type="match status" value="1"/>
</dbReference>
<dbReference type="CDD" id="cd15932">
    <property type="entry name" value="7tmB2_GPR116-like_Adhesion_VI"/>
    <property type="match status" value="1"/>
</dbReference>
<dbReference type="SUPFAM" id="SSF81321">
    <property type="entry name" value="Family A G protein-coupled receptor-like"/>
    <property type="match status" value="1"/>
</dbReference>
<keyword evidence="5 10" id="KW-1133">Transmembrane helix</keyword>
<evidence type="ECO:0000256" key="10">
    <source>
        <dbReference type="SAM" id="Phobius"/>
    </source>
</evidence>
<feature type="domain" description="Ig-like" evidence="13">
    <location>
        <begin position="511"/>
        <end position="610"/>
    </location>
</feature>
<feature type="region of interest" description="Disordered" evidence="9">
    <location>
        <begin position="362"/>
        <end position="417"/>
    </location>
</feature>
<feature type="transmembrane region" description="Helical" evidence="10">
    <location>
        <begin position="1023"/>
        <end position="1045"/>
    </location>
</feature>
<dbReference type="PANTHER" id="PTHR45813:SF4">
    <property type="entry name" value="ADHESION G PROTEIN-COUPLED RECEPTOR F5"/>
    <property type="match status" value="1"/>
</dbReference>
<evidence type="ECO:0000259" key="11">
    <source>
        <dbReference type="PROSITE" id="PS50221"/>
    </source>
</evidence>
<feature type="transmembrane region" description="Helical" evidence="10">
    <location>
        <begin position="1136"/>
        <end position="1161"/>
    </location>
</feature>
<feature type="transmembrane region" description="Helical" evidence="10">
    <location>
        <begin position="1099"/>
        <end position="1124"/>
    </location>
</feature>
<dbReference type="InterPro" id="IPR036179">
    <property type="entry name" value="Ig-like_dom_sf"/>
</dbReference>
<proteinExistence type="inferred from homology"/>
<dbReference type="InterPro" id="IPR013783">
    <property type="entry name" value="Ig-like_fold"/>
</dbReference>
<dbReference type="InterPro" id="IPR046338">
    <property type="entry name" value="GAIN_dom_sf"/>
</dbReference>
<dbReference type="SMART" id="SM00303">
    <property type="entry name" value="GPS"/>
    <property type="match status" value="1"/>
</dbReference>
<dbReference type="InterPro" id="IPR008078">
    <property type="entry name" value="GPCR_2_Ig-hepta-like_rcpt"/>
</dbReference>
<feature type="transmembrane region" description="Helical" evidence="10">
    <location>
        <begin position="1225"/>
        <end position="1249"/>
    </location>
</feature>
<dbReference type="Proteomes" id="UP001314229">
    <property type="component" value="Unassembled WGS sequence"/>
</dbReference>
<dbReference type="InterPro" id="IPR051587">
    <property type="entry name" value="Adhesion_GPCR"/>
</dbReference>
<dbReference type="GO" id="GO:0007189">
    <property type="term" value="P:adenylate cyclase-activating G protein-coupled receptor signaling pathway"/>
    <property type="evidence" value="ECO:0007669"/>
    <property type="project" value="TreeGrafter"/>
</dbReference>
<evidence type="ECO:0000259" key="13">
    <source>
        <dbReference type="PROSITE" id="PS50835"/>
    </source>
</evidence>
<dbReference type="InterPro" id="IPR000832">
    <property type="entry name" value="GPCR_2_secretin-like"/>
</dbReference>
<dbReference type="PANTHER" id="PTHR45813">
    <property type="entry name" value="IG-LIKE DOMAIN-CONTAINING PROTEIN"/>
    <property type="match status" value="1"/>
</dbReference>
<dbReference type="GO" id="GO:0004930">
    <property type="term" value="F:G protein-coupled receptor activity"/>
    <property type="evidence" value="ECO:0007669"/>
    <property type="project" value="InterPro"/>
</dbReference>
<dbReference type="InterPro" id="IPR000203">
    <property type="entry name" value="GPS"/>
</dbReference>
<evidence type="ECO:0000256" key="9">
    <source>
        <dbReference type="SAM" id="MobiDB-lite"/>
    </source>
</evidence>
<evidence type="ECO:0000256" key="8">
    <source>
        <dbReference type="ARBA" id="ARBA00023180"/>
    </source>
</evidence>
<keyword evidence="3 10" id="KW-0812">Transmembrane</keyword>
<dbReference type="FunFam" id="1.20.1070.10:FF:000058">
    <property type="entry name" value="Adhesion G protein-coupled receptor F5"/>
    <property type="match status" value="1"/>
</dbReference>
<dbReference type="Pfam" id="PF01825">
    <property type="entry name" value="GPS"/>
    <property type="match status" value="1"/>
</dbReference>
<dbReference type="Gene3D" id="2.60.220.50">
    <property type="match status" value="1"/>
</dbReference>
<dbReference type="EMBL" id="CAWUFR010000151">
    <property type="protein sequence ID" value="CAK6970188.1"/>
    <property type="molecule type" value="Genomic_DNA"/>
</dbReference>
<dbReference type="GO" id="GO:0007166">
    <property type="term" value="P:cell surface receptor signaling pathway"/>
    <property type="evidence" value="ECO:0007669"/>
    <property type="project" value="InterPro"/>
</dbReference>